<reference evidence="2 3" key="1">
    <citation type="journal article" date="2020" name="Nature">
        <title>Six reference-quality genomes reveal evolution of bat adaptations.</title>
        <authorList>
            <person name="Jebb D."/>
            <person name="Huang Z."/>
            <person name="Pippel M."/>
            <person name="Hughes G.M."/>
            <person name="Lavrichenko K."/>
            <person name="Devanna P."/>
            <person name="Winkler S."/>
            <person name="Jermiin L.S."/>
            <person name="Skirmuntt E.C."/>
            <person name="Katzourakis A."/>
            <person name="Burkitt-Gray L."/>
            <person name="Ray D.A."/>
            <person name="Sullivan K.A.M."/>
            <person name="Roscito J.G."/>
            <person name="Kirilenko B.M."/>
            <person name="Davalos L.M."/>
            <person name="Corthals A.P."/>
            <person name="Power M.L."/>
            <person name="Jones G."/>
            <person name="Ransome R.D."/>
            <person name="Dechmann D.K.N."/>
            <person name="Locatelli A.G."/>
            <person name="Puechmaille S.J."/>
            <person name="Fedrigo O."/>
            <person name="Jarvis E.D."/>
            <person name="Hiller M."/>
            <person name="Vernes S.C."/>
            <person name="Myers E.W."/>
            <person name="Teeling E.C."/>
        </authorList>
    </citation>
    <scope>NUCLEOTIDE SEQUENCE [LARGE SCALE GENOMIC DNA]</scope>
    <source>
        <strain evidence="2">MRhiFer1</strain>
        <tissue evidence="2">Lung</tissue>
    </source>
</reference>
<dbReference type="AlphaFoldDB" id="A0A7J7RY23"/>
<feature type="region of interest" description="Disordered" evidence="1">
    <location>
        <begin position="250"/>
        <end position="281"/>
    </location>
</feature>
<dbReference type="GO" id="GO:0051754">
    <property type="term" value="P:meiotic sister chromatid cohesion, centromeric"/>
    <property type="evidence" value="ECO:0007669"/>
    <property type="project" value="InterPro"/>
</dbReference>
<dbReference type="Proteomes" id="UP000585614">
    <property type="component" value="Unassembled WGS sequence"/>
</dbReference>
<name>A0A7J7RY23_RHIFE</name>
<dbReference type="InterPro" id="IPR034545">
    <property type="entry name" value="Meikin"/>
</dbReference>
<evidence type="ECO:0000313" key="3">
    <source>
        <dbReference type="Proteomes" id="UP000585614"/>
    </source>
</evidence>
<dbReference type="GO" id="GO:0010789">
    <property type="term" value="P:meiotic sister chromatid cohesion involved in meiosis I"/>
    <property type="evidence" value="ECO:0007669"/>
    <property type="project" value="TreeGrafter"/>
</dbReference>
<accession>A0A7J7RY23</accession>
<evidence type="ECO:0000313" key="2">
    <source>
        <dbReference type="EMBL" id="KAF6281018.1"/>
    </source>
</evidence>
<dbReference type="GO" id="GO:0000776">
    <property type="term" value="C:kinetochore"/>
    <property type="evidence" value="ECO:0007669"/>
    <property type="project" value="InterPro"/>
</dbReference>
<feature type="compositionally biased region" description="Basic and acidic residues" evidence="1">
    <location>
        <begin position="263"/>
        <end position="272"/>
    </location>
</feature>
<dbReference type="GO" id="GO:0016321">
    <property type="term" value="P:female meiosis chromosome segregation"/>
    <property type="evidence" value="ECO:0007669"/>
    <property type="project" value="TreeGrafter"/>
</dbReference>
<evidence type="ECO:0000256" key="1">
    <source>
        <dbReference type="SAM" id="MobiDB-lite"/>
    </source>
</evidence>
<feature type="compositionally biased region" description="Basic residues" evidence="1">
    <location>
        <begin position="1"/>
        <end position="14"/>
    </location>
</feature>
<dbReference type="GO" id="GO:0045143">
    <property type="term" value="P:homologous chromosome segregation"/>
    <property type="evidence" value="ECO:0007669"/>
    <property type="project" value="TreeGrafter"/>
</dbReference>
<dbReference type="EMBL" id="JACAGC010000024">
    <property type="protein sequence ID" value="KAF6281018.1"/>
    <property type="molecule type" value="Genomic_DNA"/>
</dbReference>
<dbReference type="PANTHER" id="PTHR38006">
    <property type="entry name" value="MEIOSIS-SPECIFIC KINETOCHORE PROTEIN"/>
    <property type="match status" value="1"/>
</dbReference>
<proteinExistence type="predicted"/>
<feature type="compositionally biased region" description="Basic and acidic residues" evidence="1">
    <location>
        <begin position="36"/>
        <end position="53"/>
    </location>
</feature>
<dbReference type="GO" id="GO:0007060">
    <property type="term" value="P:male meiosis chromosome segregation"/>
    <property type="evidence" value="ECO:0007669"/>
    <property type="project" value="TreeGrafter"/>
</dbReference>
<sequence length="433" mass="47308">MWPRRVYTRKKRGGQRLNMTPTPDLGPAATVAAHGWKGDDKAHGLRKIVEKAEQSVPGGSSSGPLSSQLRVTGERSLKENSTSEETQDEKIAPLSESVTDDLQVDSSSSDSELVSGLSLQHNISSSLLSDSVTDSYTEYKSLEESLSSFSSPELFRGSDYLDWECPKLEGHVQRKNSTLLDSSKAVAIEKAPQFSNLSSILGTSSEDDQKCQRKIVMTLADENFSPKPESTSNSASDHAACEVVLAKKIDPSIPEKTKKKPKKDPEPRDTNFETKLSSHHLKIKVPSPHQRSVLESNAGESVTTVVLPQRLEPVLNTNSSTRDKKSRGLLTSTPSSQTAGLEIDLSSVRKASCEELFPNVSNYVNSDEIVPVSSLQEHSSNEFPSNTSEICCIIKASPGTRQVKSKGVILKKKKYSLPKDIPQDIIIKTNGRM</sequence>
<dbReference type="PANTHER" id="PTHR38006:SF1">
    <property type="entry name" value="MEIOSIS-SPECIFIC KINETOCHORE PROTEIN"/>
    <property type="match status" value="1"/>
</dbReference>
<feature type="region of interest" description="Disordered" evidence="1">
    <location>
        <begin position="1"/>
        <end position="109"/>
    </location>
</feature>
<comment type="caution">
    <text evidence="2">The sequence shown here is derived from an EMBL/GenBank/DDBJ whole genome shotgun (WGS) entry which is preliminary data.</text>
</comment>
<feature type="compositionally biased region" description="Low complexity" evidence="1">
    <location>
        <begin position="54"/>
        <end position="69"/>
    </location>
</feature>
<organism evidence="2 3">
    <name type="scientific">Rhinolophus ferrumequinum</name>
    <name type="common">Greater horseshoe bat</name>
    <dbReference type="NCBI Taxonomy" id="59479"/>
    <lineage>
        <taxon>Eukaryota</taxon>
        <taxon>Metazoa</taxon>
        <taxon>Chordata</taxon>
        <taxon>Craniata</taxon>
        <taxon>Vertebrata</taxon>
        <taxon>Euteleostomi</taxon>
        <taxon>Mammalia</taxon>
        <taxon>Eutheria</taxon>
        <taxon>Laurasiatheria</taxon>
        <taxon>Chiroptera</taxon>
        <taxon>Yinpterochiroptera</taxon>
        <taxon>Rhinolophoidea</taxon>
        <taxon>Rhinolophidae</taxon>
        <taxon>Rhinolophinae</taxon>
        <taxon>Rhinolophus</taxon>
    </lineage>
</organism>
<gene>
    <name evidence="2" type="ORF">mRhiFer1_010896</name>
</gene>
<protein>
    <submittedName>
        <fullName evidence="2">Meiotic kinetochore factor</fullName>
    </submittedName>
</protein>
<feature type="region of interest" description="Disordered" evidence="1">
    <location>
        <begin position="314"/>
        <end position="335"/>
    </location>
</feature>